<protein>
    <recommendedName>
        <fullName evidence="1">Reverse transcriptase zinc-binding domain-containing protein</fullName>
    </recommendedName>
</protein>
<comment type="caution">
    <text evidence="2">The sequence shown here is derived from an EMBL/GenBank/DDBJ whole genome shotgun (WGS) entry which is preliminary data.</text>
</comment>
<dbReference type="InterPro" id="IPR026960">
    <property type="entry name" value="RVT-Znf"/>
</dbReference>
<keyword evidence="3" id="KW-1185">Reference proteome</keyword>
<sequence length="163" mass="18829">MSSIAQTLTICYGIGRVLAEPRLLLSLRSWGSFLWRTLELVVFLRRGIEWLWVMALSSVSLRSQITDKLAWSFCLSGLFKVGSFRRCLEVRNGEQSDMFKILWKGLCPPKVELFSWQLCRGRVMVRSNLDRFGCAQGMDCPLCNGELEAVDHLFMRCPWSWNL</sequence>
<organism evidence="2 3">
    <name type="scientific">Dipteronia sinensis</name>
    <dbReference type="NCBI Taxonomy" id="43782"/>
    <lineage>
        <taxon>Eukaryota</taxon>
        <taxon>Viridiplantae</taxon>
        <taxon>Streptophyta</taxon>
        <taxon>Embryophyta</taxon>
        <taxon>Tracheophyta</taxon>
        <taxon>Spermatophyta</taxon>
        <taxon>Magnoliopsida</taxon>
        <taxon>eudicotyledons</taxon>
        <taxon>Gunneridae</taxon>
        <taxon>Pentapetalae</taxon>
        <taxon>rosids</taxon>
        <taxon>malvids</taxon>
        <taxon>Sapindales</taxon>
        <taxon>Sapindaceae</taxon>
        <taxon>Hippocastanoideae</taxon>
        <taxon>Acereae</taxon>
        <taxon>Dipteronia</taxon>
    </lineage>
</organism>
<evidence type="ECO:0000313" key="2">
    <source>
        <dbReference type="EMBL" id="KAK3228410.1"/>
    </source>
</evidence>
<dbReference type="Proteomes" id="UP001281410">
    <property type="component" value="Unassembled WGS sequence"/>
</dbReference>
<feature type="domain" description="Reverse transcriptase zinc-binding" evidence="1">
    <location>
        <begin position="88"/>
        <end position="161"/>
    </location>
</feature>
<evidence type="ECO:0000313" key="3">
    <source>
        <dbReference type="Proteomes" id="UP001281410"/>
    </source>
</evidence>
<gene>
    <name evidence="2" type="ORF">Dsin_000291</name>
</gene>
<evidence type="ECO:0000259" key="1">
    <source>
        <dbReference type="Pfam" id="PF13966"/>
    </source>
</evidence>
<name>A0AAE0B360_9ROSI</name>
<dbReference type="EMBL" id="JANJYJ010000001">
    <property type="protein sequence ID" value="KAK3228410.1"/>
    <property type="molecule type" value="Genomic_DNA"/>
</dbReference>
<accession>A0AAE0B360</accession>
<reference evidence="2" key="1">
    <citation type="journal article" date="2023" name="Plant J.">
        <title>Genome sequences and population genomics provide insights into the demographic history, inbreeding, and mutation load of two 'living fossil' tree species of Dipteronia.</title>
        <authorList>
            <person name="Feng Y."/>
            <person name="Comes H.P."/>
            <person name="Chen J."/>
            <person name="Zhu S."/>
            <person name="Lu R."/>
            <person name="Zhang X."/>
            <person name="Li P."/>
            <person name="Qiu J."/>
            <person name="Olsen K.M."/>
            <person name="Qiu Y."/>
        </authorList>
    </citation>
    <scope>NUCLEOTIDE SEQUENCE</scope>
    <source>
        <strain evidence="2">NBL</strain>
    </source>
</reference>
<proteinExistence type="predicted"/>
<dbReference type="AlphaFoldDB" id="A0AAE0B360"/>
<dbReference type="Pfam" id="PF13966">
    <property type="entry name" value="zf-RVT"/>
    <property type="match status" value="1"/>
</dbReference>